<comment type="caution">
    <text evidence="4">The sequence shown here is derived from an EMBL/GenBank/DDBJ whole genome shotgun (WGS) entry which is preliminary data.</text>
</comment>
<keyword evidence="5" id="KW-1185">Reference proteome</keyword>
<dbReference type="CDD" id="cd05666">
    <property type="entry name" value="M20_Acy1-like"/>
    <property type="match status" value="1"/>
</dbReference>
<evidence type="ECO:0000256" key="2">
    <source>
        <dbReference type="PIRSR" id="PIRSR005962-1"/>
    </source>
</evidence>
<comment type="cofactor">
    <cofactor evidence="2">
        <name>Mn(2+)</name>
        <dbReference type="ChEBI" id="CHEBI:29035"/>
    </cofactor>
    <text evidence="2">The Mn(2+) ion enhances activity.</text>
</comment>
<dbReference type="Gene3D" id="3.40.630.10">
    <property type="entry name" value="Zn peptidases"/>
    <property type="match status" value="1"/>
</dbReference>
<dbReference type="AlphaFoldDB" id="A0AB36R7V6"/>
<feature type="binding site" evidence="2">
    <location>
        <position position="102"/>
    </location>
    <ligand>
        <name>Mn(2+)</name>
        <dbReference type="ChEBI" id="CHEBI:29035"/>
        <label>2</label>
    </ligand>
</feature>
<feature type="binding site" evidence="2">
    <location>
        <position position="163"/>
    </location>
    <ligand>
        <name>Mn(2+)</name>
        <dbReference type="ChEBI" id="CHEBI:29035"/>
        <label>2</label>
    </ligand>
</feature>
<dbReference type="Pfam" id="PF07687">
    <property type="entry name" value="M20_dimer"/>
    <property type="match status" value="1"/>
</dbReference>
<dbReference type="EMBL" id="NPKI01000018">
    <property type="protein sequence ID" value="PAQ00937.1"/>
    <property type="molecule type" value="Genomic_DNA"/>
</dbReference>
<accession>A0AB36R7V6</accession>
<dbReference type="Proteomes" id="UP000216215">
    <property type="component" value="Unassembled WGS sequence"/>
</dbReference>
<dbReference type="RefSeq" id="WP_095485611.1">
    <property type="nucleotide sequence ID" value="NZ_CP088151.1"/>
</dbReference>
<evidence type="ECO:0000259" key="3">
    <source>
        <dbReference type="Pfam" id="PF07687"/>
    </source>
</evidence>
<gene>
    <name evidence="4" type="ORF">CIT25_16415</name>
</gene>
<reference evidence="5" key="1">
    <citation type="submission" date="2017-08" db="EMBL/GenBank/DDBJ databases">
        <title>Mesorhizobium wenxinae sp. nov., a novel rhizobial species isolated from root nodules of chickpea (Cicer arietinum L.).</title>
        <authorList>
            <person name="Zhang J."/>
        </authorList>
    </citation>
    <scope>NUCLEOTIDE SEQUENCE [LARGE SCALE GENOMIC DNA]</scope>
    <source>
        <strain evidence="5">USDA 3392</strain>
    </source>
</reference>
<dbReference type="PANTHER" id="PTHR11014">
    <property type="entry name" value="PEPTIDASE M20 FAMILY MEMBER"/>
    <property type="match status" value="1"/>
</dbReference>
<organism evidence="4 5">
    <name type="scientific">Mesorhizobium mediterraneum</name>
    <dbReference type="NCBI Taxonomy" id="43617"/>
    <lineage>
        <taxon>Bacteria</taxon>
        <taxon>Pseudomonadati</taxon>
        <taxon>Pseudomonadota</taxon>
        <taxon>Alphaproteobacteria</taxon>
        <taxon>Hyphomicrobiales</taxon>
        <taxon>Phyllobacteriaceae</taxon>
        <taxon>Mesorhizobium</taxon>
    </lineage>
</organism>
<dbReference type="GO" id="GO:0050118">
    <property type="term" value="F:N-acetyldiaminopimelate deacetylase activity"/>
    <property type="evidence" value="ECO:0007669"/>
    <property type="project" value="UniProtKB-ARBA"/>
</dbReference>
<proteinExistence type="predicted"/>
<evidence type="ECO:0000313" key="4">
    <source>
        <dbReference type="EMBL" id="PAQ00937.1"/>
    </source>
</evidence>
<evidence type="ECO:0000313" key="5">
    <source>
        <dbReference type="Proteomes" id="UP000216215"/>
    </source>
</evidence>
<dbReference type="PIRSF" id="PIRSF005962">
    <property type="entry name" value="Pept_M20D_amidohydro"/>
    <property type="match status" value="1"/>
</dbReference>
<feature type="domain" description="Peptidase M20 dimerisation" evidence="3">
    <location>
        <begin position="185"/>
        <end position="281"/>
    </location>
</feature>
<keyword evidence="2" id="KW-0479">Metal-binding</keyword>
<dbReference type="SUPFAM" id="SSF55031">
    <property type="entry name" value="Bacterial exopeptidase dimerisation domain"/>
    <property type="match status" value="1"/>
</dbReference>
<feature type="binding site" evidence="2">
    <location>
        <position position="104"/>
    </location>
    <ligand>
        <name>Mn(2+)</name>
        <dbReference type="ChEBI" id="CHEBI:29035"/>
        <label>2</label>
    </ligand>
</feature>
<dbReference type="FunFam" id="3.30.70.360:FF:000001">
    <property type="entry name" value="N-acetyldiaminopimelate deacetylase"/>
    <property type="match status" value="1"/>
</dbReference>
<dbReference type="NCBIfam" id="TIGR01891">
    <property type="entry name" value="amidohydrolases"/>
    <property type="match status" value="1"/>
</dbReference>
<keyword evidence="2" id="KW-0464">Manganese</keyword>
<protein>
    <recommendedName>
        <fullName evidence="3">Peptidase M20 dimerisation domain-containing protein</fullName>
    </recommendedName>
</protein>
<dbReference type="SUPFAM" id="SSF53187">
    <property type="entry name" value="Zn-dependent exopeptidases"/>
    <property type="match status" value="1"/>
</dbReference>
<keyword evidence="1" id="KW-0378">Hydrolase</keyword>
<evidence type="ECO:0000256" key="1">
    <source>
        <dbReference type="ARBA" id="ARBA00022801"/>
    </source>
</evidence>
<dbReference type="InterPro" id="IPR036264">
    <property type="entry name" value="Bact_exopeptidase_dim_dom"/>
</dbReference>
<dbReference type="PANTHER" id="PTHR11014:SF63">
    <property type="entry name" value="METALLOPEPTIDASE, PUTATIVE (AFU_ORTHOLOGUE AFUA_6G09600)-RELATED"/>
    <property type="match status" value="1"/>
</dbReference>
<name>A0AB36R7V6_9HYPH</name>
<sequence>MKLVPSVQQLETEMTAWRRHLHANPELGFEEFETACFVADKLRSWGIETTEGVGRTGVVGTLRGRLGTGRSLGIRADMDALPMTEARPLPHASRIPGKMHGCGHDGHTTMLLGAASALARSPDFAGTVHFIFQPAEEGRGGAVAMLNEGLFERFPCDEVYALHNSERPLGEIAVHRGTVAAAADRFEIVVHGRGSHAAMPHLAINPLPSAARILLAIEALPGRLTDVHSPAIVTVGSLRAGEAFNTIPDTAFLTGTVRTFDHKVQMTLETAIRRIAKNEAEAFGASVDIRYESPFAPTINTPAQADAMIAIASEVMGPERLVVDPPPEMGSEDFCYMLQQRPGCYFLLGQADDSHQAAAHDTNYDFNDAILPIGASLWVRLVERRLSAGGAS</sequence>
<dbReference type="InterPro" id="IPR002933">
    <property type="entry name" value="Peptidase_M20"/>
</dbReference>
<dbReference type="Pfam" id="PF01546">
    <property type="entry name" value="Peptidase_M20"/>
    <property type="match status" value="1"/>
</dbReference>
<feature type="binding site" evidence="2">
    <location>
        <position position="360"/>
    </location>
    <ligand>
        <name>Mn(2+)</name>
        <dbReference type="ChEBI" id="CHEBI:29035"/>
        <label>2</label>
    </ligand>
</feature>
<dbReference type="Gene3D" id="3.30.70.360">
    <property type="match status" value="1"/>
</dbReference>
<feature type="binding site" evidence="2">
    <location>
        <position position="137"/>
    </location>
    <ligand>
        <name>Mn(2+)</name>
        <dbReference type="ChEBI" id="CHEBI:29035"/>
        <label>2</label>
    </ligand>
</feature>
<dbReference type="InterPro" id="IPR011650">
    <property type="entry name" value="Peptidase_M20_dimer"/>
</dbReference>
<dbReference type="InterPro" id="IPR017439">
    <property type="entry name" value="Amidohydrolase"/>
</dbReference>
<dbReference type="GO" id="GO:0046872">
    <property type="term" value="F:metal ion binding"/>
    <property type="evidence" value="ECO:0007669"/>
    <property type="project" value="UniProtKB-KW"/>
</dbReference>
<dbReference type="GO" id="GO:0019877">
    <property type="term" value="P:diaminopimelate biosynthetic process"/>
    <property type="evidence" value="ECO:0007669"/>
    <property type="project" value="UniProtKB-ARBA"/>
</dbReference>